<evidence type="ECO:0000256" key="1">
    <source>
        <dbReference type="ARBA" id="ARBA00011385"/>
    </source>
</evidence>
<dbReference type="PANTHER" id="PTHR19961:SF18">
    <property type="entry name" value="FI19014P1"/>
    <property type="match status" value="1"/>
</dbReference>
<dbReference type="EMBL" id="BT122362">
    <property type="protein sequence ID" value="ADE75748.1"/>
    <property type="molecule type" value="mRNA"/>
</dbReference>
<dbReference type="SMART" id="SM00033">
    <property type="entry name" value="CH"/>
    <property type="match status" value="1"/>
</dbReference>
<dbReference type="Gene3D" id="1.10.418.10">
    <property type="entry name" value="Calponin-like domain"/>
    <property type="match status" value="1"/>
</dbReference>
<keyword evidence="5" id="KW-0009">Actin-binding</keyword>
<evidence type="ECO:0000256" key="5">
    <source>
        <dbReference type="ARBA" id="ARBA00023203"/>
    </source>
</evidence>
<accession>D5A879</accession>
<keyword evidence="4" id="KW-0106">Calcium</keyword>
<name>D5A879_PICSI</name>
<evidence type="ECO:0000256" key="3">
    <source>
        <dbReference type="ARBA" id="ARBA00022737"/>
    </source>
</evidence>
<dbReference type="GO" id="GO:0046872">
    <property type="term" value="F:metal ion binding"/>
    <property type="evidence" value="ECO:0007669"/>
    <property type="project" value="UniProtKB-KW"/>
</dbReference>
<dbReference type="GO" id="GO:0032432">
    <property type="term" value="C:actin filament bundle"/>
    <property type="evidence" value="ECO:0007669"/>
    <property type="project" value="TreeGrafter"/>
</dbReference>
<dbReference type="InterPro" id="IPR001715">
    <property type="entry name" value="CH_dom"/>
</dbReference>
<feature type="region of interest" description="Disordered" evidence="6">
    <location>
        <begin position="90"/>
        <end position="134"/>
    </location>
</feature>
<keyword evidence="2" id="KW-0479">Metal-binding</keyword>
<dbReference type="PANTHER" id="PTHR19961">
    <property type="entry name" value="FIMBRIN/PLASTIN"/>
    <property type="match status" value="1"/>
</dbReference>
<dbReference type="GO" id="GO:0051015">
    <property type="term" value="F:actin filament binding"/>
    <property type="evidence" value="ECO:0007669"/>
    <property type="project" value="InterPro"/>
</dbReference>
<evidence type="ECO:0000259" key="7">
    <source>
        <dbReference type="PROSITE" id="PS50021"/>
    </source>
</evidence>
<dbReference type="GO" id="GO:0005737">
    <property type="term" value="C:cytoplasm"/>
    <property type="evidence" value="ECO:0007669"/>
    <property type="project" value="TreeGrafter"/>
</dbReference>
<protein>
    <recommendedName>
        <fullName evidence="7">Calponin-homology (CH) domain-containing protein</fullName>
    </recommendedName>
</protein>
<sequence>MGSFKDKSLTNGIFFLELLTAVEPRVVSWNVVTKGETEQEKKLNATYIISVARKMGCSIFLLPEDIVEVNPKMILTLTASIMLWSLSNQTGEDTSTMSSELENGLASASISSVDNDSASQASLPPDNGSQSQIE</sequence>
<dbReference type="GO" id="GO:0005884">
    <property type="term" value="C:actin filament"/>
    <property type="evidence" value="ECO:0007669"/>
    <property type="project" value="TreeGrafter"/>
</dbReference>
<dbReference type="GO" id="GO:0051017">
    <property type="term" value="P:actin filament bundle assembly"/>
    <property type="evidence" value="ECO:0007669"/>
    <property type="project" value="InterPro"/>
</dbReference>
<organism evidence="8">
    <name type="scientific">Picea sitchensis</name>
    <name type="common">Sitka spruce</name>
    <name type="synonym">Pinus sitchensis</name>
    <dbReference type="NCBI Taxonomy" id="3332"/>
    <lineage>
        <taxon>Eukaryota</taxon>
        <taxon>Viridiplantae</taxon>
        <taxon>Streptophyta</taxon>
        <taxon>Embryophyta</taxon>
        <taxon>Tracheophyta</taxon>
        <taxon>Spermatophyta</taxon>
        <taxon>Pinopsida</taxon>
        <taxon>Pinidae</taxon>
        <taxon>Conifers I</taxon>
        <taxon>Pinales</taxon>
        <taxon>Pinaceae</taxon>
        <taxon>Picea</taxon>
    </lineage>
</organism>
<feature type="domain" description="Calponin-homology (CH)" evidence="7">
    <location>
        <begin position="1"/>
        <end position="86"/>
    </location>
</feature>
<evidence type="ECO:0000256" key="2">
    <source>
        <dbReference type="ARBA" id="ARBA00022723"/>
    </source>
</evidence>
<dbReference type="SUPFAM" id="SSF47576">
    <property type="entry name" value="Calponin-homology domain, CH-domain"/>
    <property type="match status" value="1"/>
</dbReference>
<dbReference type="FunFam" id="1.10.418.10:FF:000010">
    <property type="entry name" value="Plastin-3 isoform 1"/>
    <property type="match status" value="1"/>
</dbReference>
<evidence type="ECO:0000313" key="8">
    <source>
        <dbReference type="EMBL" id="ADE75748.1"/>
    </source>
</evidence>
<evidence type="ECO:0000256" key="6">
    <source>
        <dbReference type="SAM" id="MobiDB-lite"/>
    </source>
</evidence>
<dbReference type="GO" id="GO:0051639">
    <property type="term" value="P:actin filament network formation"/>
    <property type="evidence" value="ECO:0007669"/>
    <property type="project" value="TreeGrafter"/>
</dbReference>
<proteinExistence type="evidence at transcript level"/>
<dbReference type="InterPro" id="IPR039959">
    <property type="entry name" value="Fimbrin/Plastin"/>
</dbReference>
<dbReference type="InterPro" id="IPR036872">
    <property type="entry name" value="CH_dom_sf"/>
</dbReference>
<dbReference type="PROSITE" id="PS50021">
    <property type="entry name" value="CH"/>
    <property type="match status" value="1"/>
</dbReference>
<dbReference type="AlphaFoldDB" id="D5A879"/>
<dbReference type="Pfam" id="PF00307">
    <property type="entry name" value="CH"/>
    <property type="match status" value="1"/>
</dbReference>
<evidence type="ECO:0000256" key="4">
    <source>
        <dbReference type="ARBA" id="ARBA00022837"/>
    </source>
</evidence>
<reference evidence="8" key="1">
    <citation type="submission" date="2010-04" db="EMBL/GenBank/DDBJ databases">
        <authorList>
            <person name="Reid K.E."/>
            <person name="Liao N."/>
            <person name="Chan S."/>
            <person name="Docking R."/>
            <person name="Taylor G."/>
            <person name="Moore R."/>
            <person name="Mayo M."/>
            <person name="Munro S."/>
            <person name="King J."/>
            <person name="Yanchuk A."/>
            <person name="Holt R."/>
            <person name="Jones S."/>
            <person name="Marra M."/>
            <person name="Ritland C.E."/>
            <person name="Ritland K."/>
            <person name="Bohlmann J."/>
        </authorList>
    </citation>
    <scope>NUCLEOTIDE SEQUENCE</scope>
    <source>
        <tissue evidence="8">Buds collected with no treatment. Collection October 2007</tissue>
    </source>
</reference>
<keyword evidence="3" id="KW-0677">Repeat</keyword>
<comment type="subunit">
    <text evidence="1">Interacts with F-actin.</text>
</comment>